<dbReference type="PRINTS" id="PR00032">
    <property type="entry name" value="HTHARAC"/>
</dbReference>
<dbReference type="InterPro" id="IPR001789">
    <property type="entry name" value="Sig_transdc_resp-reg_receiver"/>
</dbReference>
<reference evidence="12 13" key="1">
    <citation type="journal article" date="2023" name="Genome Announc.">
        <title>Pan-Genome Analyses of the Genus Cohnella and Proposal of the Novel Species Cohnella silvisoli sp. nov., Isolated from Forest Soil.</title>
        <authorList>
            <person name="Wang C."/>
            <person name="Mao L."/>
            <person name="Bao G."/>
            <person name="Zhu H."/>
        </authorList>
    </citation>
    <scope>NUCLEOTIDE SEQUENCE [LARGE SCALE GENOMIC DNA]</scope>
    <source>
        <strain evidence="12 13">NL03-T5-1</strain>
    </source>
</reference>
<dbReference type="EMBL" id="JASKHM010000002">
    <property type="protein sequence ID" value="MEQ4481555.1"/>
    <property type="molecule type" value="Genomic_DNA"/>
</dbReference>
<keyword evidence="2" id="KW-0963">Cytoplasm</keyword>
<protein>
    <submittedName>
        <fullName evidence="12">Response regulator</fullName>
    </submittedName>
</protein>
<evidence type="ECO:0000259" key="9">
    <source>
        <dbReference type="PROSITE" id="PS01124"/>
    </source>
</evidence>
<dbReference type="SMART" id="SM00448">
    <property type="entry name" value="REC"/>
    <property type="match status" value="1"/>
</dbReference>
<keyword evidence="13" id="KW-1185">Reference proteome</keyword>
<evidence type="ECO:0000256" key="7">
    <source>
        <dbReference type="ARBA" id="ARBA00023163"/>
    </source>
</evidence>
<dbReference type="InterPro" id="IPR020449">
    <property type="entry name" value="Tscrpt_reg_AraC-type_HTH"/>
</dbReference>
<evidence type="ECO:0000313" key="12">
    <source>
        <dbReference type="EMBL" id="MEQ4481555.1"/>
    </source>
</evidence>
<dbReference type="Pfam" id="PF12833">
    <property type="entry name" value="HTH_18"/>
    <property type="match status" value="1"/>
</dbReference>
<feature type="modified residue" description="4-aspartylphosphate" evidence="8">
    <location>
        <position position="55"/>
    </location>
</feature>
<evidence type="ECO:0000313" key="13">
    <source>
        <dbReference type="Proteomes" id="UP001493487"/>
    </source>
</evidence>
<keyword evidence="7" id="KW-0804">Transcription</keyword>
<feature type="domain" description="GGDEF" evidence="11">
    <location>
        <begin position="180"/>
        <end position="308"/>
    </location>
</feature>
<evidence type="ECO:0000259" key="11">
    <source>
        <dbReference type="PROSITE" id="PS50887"/>
    </source>
</evidence>
<organism evidence="12 13">
    <name type="scientific">Cohnella silvisoli</name>
    <dbReference type="NCBI Taxonomy" id="2873699"/>
    <lineage>
        <taxon>Bacteria</taxon>
        <taxon>Bacillati</taxon>
        <taxon>Bacillota</taxon>
        <taxon>Bacilli</taxon>
        <taxon>Bacillales</taxon>
        <taxon>Paenibacillaceae</taxon>
        <taxon>Cohnella</taxon>
    </lineage>
</organism>
<dbReference type="SMART" id="SM00342">
    <property type="entry name" value="HTH_ARAC"/>
    <property type="match status" value="1"/>
</dbReference>
<dbReference type="SUPFAM" id="SSF46689">
    <property type="entry name" value="Homeodomain-like"/>
    <property type="match status" value="2"/>
</dbReference>
<proteinExistence type="predicted"/>
<evidence type="ECO:0000256" key="6">
    <source>
        <dbReference type="ARBA" id="ARBA00023125"/>
    </source>
</evidence>
<dbReference type="InterPro" id="IPR018060">
    <property type="entry name" value="HTH_AraC"/>
</dbReference>
<name>A0ABV1KNN5_9BACL</name>
<evidence type="ECO:0000256" key="2">
    <source>
        <dbReference type="ARBA" id="ARBA00022490"/>
    </source>
</evidence>
<feature type="domain" description="Response regulatory" evidence="10">
    <location>
        <begin position="3"/>
        <end position="120"/>
    </location>
</feature>
<dbReference type="SUPFAM" id="SSF52172">
    <property type="entry name" value="CheY-like"/>
    <property type="match status" value="1"/>
</dbReference>
<dbReference type="PROSITE" id="PS01124">
    <property type="entry name" value="HTH_ARAC_FAMILY_2"/>
    <property type="match status" value="1"/>
</dbReference>
<keyword evidence="6" id="KW-0238">DNA-binding</keyword>
<dbReference type="PROSITE" id="PS50110">
    <property type="entry name" value="RESPONSE_REGULATORY"/>
    <property type="match status" value="1"/>
</dbReference>
<dbReference type="Pfam" id="PF00072">
    <property type="entry name" value="Response_reg"/>
    <property type="match status" value="1"/>
</dbReference>
<dbReference type="InterPro" id="IPR009057">
    <property type="entry name" value="Homeodomain-like_sf"/>
</dbReference>
<dbReference type="Pfam" id="PF17853">
    <property type="entry name" value="GGDEF_2"/>
    <property type="match status" value="1"/>
</dbReference>
<evidence type="ECO:0000256" key="3">
    <source>
        <dbReference type="ARBA" id="ARBA00022553"/>
    </source>
</evidence>
<comment type="subcellular location">
    <subcellularLocation>
        <location evidence="1">Cytoplasm</location>
    </subcellularLocation>
</comment>
<accession>A0ABV1KNN5</accession>
<dbReference type="Proteomes" id="UP001493487">
    <property type="component" value="Unassembled WGS sequence"/>
</dbReference>
<keyword evidence="3 8" id="KW-0597">Phosphoprotein</keyword>
<dbReference type="PROSITE" id="PS50887">
    <property type="entry name" value="GGDEF"/>
    <property type="match status" value="1"/>
</dbReference>
<evidence type="ECO:0000256" key="1">
    <source>
        <dbReference type="ARBA" id="ARBA00004496"/>
    </source>
</evidence>
<dbReference type="InterPro" id="IPR000160">
    <property type="entry name" value="GGDEF_dom"/>
</dbReference>
<evidence type="ECO:0000256" key="8">
    <source>
        <dbReference type="PROSITE-ProRule" id="PRU00169"/>
    </source>
</evidence>
<dbReference type="InterPro" id="IPR051552">
    <property type="entry name" value="HptR"/>
</dbReference>
<feature type="domain" description="HTH araC/xylS-type" evidence="9">
    <location>
        <begin position="428"/>
        <end position="526"/>
    </location>
</feature>
<dbReference type="PANTHER" id="PTHR42713:SF3">
    <property type="entry name" value="TRANSCRIPTIONAL REGULATORY PROTEIN HPTR"/>
    <property type="match status" value="1"/>
</dbReference>
<dbReference type="CDD" id="cd17536">
    <property type="entry name" value="REC_YesN-like"/>
    <property type="match status" value="1"/>
</dbReference>
<dbReference type="Gene3D" id="3.40.50.2300">
    <property type="match status" value="1"/>
</dbReference>
<sequence>MMKAMIVDDEYYIREGLKKSDLWKELAIEVVGEAEDGAAAWAMYQLLQPEILLLDINIPEMNGIELARSIRNVNEEAQIIFLTGYDEFQWVKEAIALQASDYLLKPVVREELQKALNKANERVKKREDRNQHVDQLQRQVHNYSKAAHEQWLVDLVQQRRPLAESLDLLASSGIHLDLSGHYAVLCSDIDDFASLSEGYSVCDRQLNQYAYRKLAEEAVESYEQVYTLGETPSRVVLLIGNVTEQSVLLDIAIRLRSVISQYLKLSISIGISNPIQGLEHISDAYHEAIRAMEYKAIVGGGQIIPYSSTAVTMTQNNRLLDKELYMLSEMRAGNEANVINILREWSENLRSMAWSDVKLVASQLVMFVIRLFKEVDLKNKPLLHANPLVDMSNCRTTDELIRFLTSYFTEVGRAIRLSKEVPSHRMIEQAKEWIREHLSEDLSLVNLAEYLNMSPKYLSSRFKQATSETFADFTTQVRFDRAKELLADSSLKILDVAAKVGFTDTNYFSMAFKKYIGITPTEYRKRFF</sequence>
<dbReference type="InterPro" id="IPR011006">
    <property type="entry name" value="CheY-like_superfamily"/>
</dbReference>
<dbReference type="PANTHER" id="PTHR42713">
    <property type="entry name" value="HISTIDINE KINASE-RELATED"/>
    <property type="match status" value="1"/>
</dbReference>
<dbReference type="RefSeq" id="WP_232183886.1">
    <property type="nucleotide sequence ID" value="NZ_JAIOAP010000002.1"/>
</dbReference>
<dbReference type="InterPro" id="IPR041522">
    <property type="entry name" value="CdaR_GGDEF"/>
</dbReference>
<evidence type="ECO:0000259" key="10">
    <source>
        <dbReference type="PROSITE" id="PS50110"/>
    </source>
</evidence>
<comment type="caution">
    <text evidence="12">The sequence shown here is derived from an EMBL/GenBank/DDBJ whole genome shotgun (WGS) entry which is preliminary data.</text>
</comment>
<dbReference type="Gene3D" id="1.10.10.60">
    <property type="entry name" value="Homeodomain-like"/>
    <property type="match status" value="2"/>
</dbReference>
<keyword evidence="5" id="KW-0805">Transcription regulation</keyword>
<keyword evidence="4" id="KW-0902">Two-component regulatory system</keyword>
<evidence type="ECO:0000256" key="5">
    <source>
        <dbReference type="ARBA" id="ARBA00023015"/>
    </source>
</evidence>
<evidence type="ECO:0000256" key="4">
    <source>
        <dbReference type="ARBA" id="ARBA00023012"/>
    </source>
</evidence>
<gene>
    <name evidence="12" type="ORF">QJS35_04020</name>
</gene>